<dbReference type="InterPro" id="IPR036779">
    <property type="entry name" value="LysM_dom_sf"/>
</dbReference>
<dbReference type="Pfam" id="PF01476">
    <property type="entry name" value="LysM"/>
    <property type="match status" value="1"/>
</dbReference>
<protein>
    <recommendedName>
        <fullName evidence="2">LysM domain-containing protein</fullName>
    </recommendedName>
</protein>
<evidence type="ECO:0000256" key="1">
    <source>
        <dbReference type="SAM" id="SignalP"/>
    </source>
</evidence>
<dbReference type="SUPFAM" id="SSF54106">
    <property type="entry name" value="LysM domain"/>
    <property type="match status" value="1"/>
</dbReference>
<name>A0AAD9HR07_9PEZI</name>
<dbReference type="EMBL" id="MU842821">
    <property type="protein sequence ID" value="KAK2033488.1"/>
    <property type="molecule type" value="Genomic_DNA"/>
</dbReference>
<keyword evidence="1" id="KW-0732">Signal</keyword>
<feature type="domain" description="LysM" evidence="2">
    <location>
        <begin position="33"/>
        <end position="77"/>
    </location>
</feature>
<sequence length="82" mass="8455">MRTASLLVSLAAIAGMAAAKRGCLADKAHPGQGWYQIVEGDDLNSIAADFGTTADALAKTNNIADPNFIKQNTTIVVPCPAP</sequence>
<feature type="chain" id="PRO_5042286497" description="LysM domain-containing protein" evidence="1">
    <location>
        <begin position="20"/>
        <end position="82"/>
    </location>
</feature>
<evidence type="ECO:0000259" key="2">
    <source>
        <dbReference type="PROSITE" id="PS51782"/>
    </source>
</evidence>
<dbReference type="SMART" id="SM00257">
    <property type="entry name" value="LysM"/>
    <property type="match status" value="1"/>
</dbReference>
<organism evidence="3 4">
    <name type="scientific">Colletotrichum zoysiae</name>
    <dbReference type="NCBI Taxonomy" id="1216348"/>
    <lineage>
        <taxon>Eukaryota</taxon>
        <taxon>Fungi</taxon>
        <taxon>Dikarya</taxon>
        <taxon>Ascomycota</taxon>
        <taxon>Pezizomycotina</taxon>
        <taxon>Sordariomycetes</taxon>
        <taxon>Hypocreomycetidae</taxon>
        <taxon>Glomerellales</taxon>
        <taxon>Glomerellaceae</taxon>
        <taxon>Colletotrichum</taxon>
        <taxon>Colletotrichum graminicola species complex</taxon>
    </lineage>
</organism>
<comment type="caution">
    <text evidence="3">The sequence shown here is derived from an EMBL/GenBank/DDBJ whole genome shotgun (WGS) entry which is preliminary data.</text>
</comment>
<accession>A0AAD9HR07</accession>
<dbReference type="PROSITE" id="PS51782">
    <property type="entry name" value="LYSM"/>
    <property type="match status" value="1"/>
</dbReference>
<dbReference type="AlphaFoldDB" id="A0AAD9HR07"/>
<gene>
    <name evidence="3" type="ORF">LX32DRAFT_635184</name>
</gene>
<keyword evidence="4" id="KW-1185">Reference proteome</keyword>
<evidence type="ECO:0000313" key="3">
    <source>
        <dbReference type="EMBL" id="KAK2033488.1"/>
    </source>
</evidence>
<proteinExistence type="predicted"/>
<dbReference type="CDD" id="cd00118">
    <property type="entry name" value="LysM"/>
    <property type="match status" value="1"/>
</dbReference>
<dbReference type="InterPro" id="IPR018392">
    <property type="entry name" value="LysM"/>
</dbReference>
<feature type="signal peptide" evidence="1">
    <location>
        <begin position="1"/>
        <end position="19"/>
    </location>
</feature>
<dbReference type="Proteomes" id="UP001232148">
    <property type="component" value="Unassembled WGS sequence"/>
</dbReference>
<reference evidence="3" key="1">
    <citation type="submission" date="2021-06" db="EMBL/GenBank/DDBJ databases">
        <title>Comparative genomics, transcriptomics and evolutionary studies reveal genomic signatures of adaptation to plant cell wall in hemibiotrophic fungi.</title>
        <authorList>
            <consortium name="DOE Joint Genome Institute"/>
            <person name="Baroncelli R."/>
            <person name="Diaz J.F."/>
            <person name="Benocci T."/>
            <person name="Peng M."/>
            <person name="Battaglia E."/>
            <person name="Haridas S."/>
            <person name="Andreopoulos W."/>
            <person name="Labutti K."/>
            <person name="Pangilinan J."/>
            <person name="Floch G.L."/>
            <person name="Makela M.R."/>
            <person name="Henrissat B."/>
            <person name="Grigoriev I.V."/>
            <person name="Crouch J.A."/>
            <person name="De Vries R.P."/>
            <person name="Sukno S.A."/>
            <person name="Thon M.R."/>
        </authorList>
    </citation>
    <scope>NUCLEOTIDE SEQUENCE</scope>
    <source>
        <strain evidence="3">MAFF235873</strain>
    </source>
</reference>
<dbReference type="Gene3D" id="3.10.350.10">
    <property type="entry name" value="LysM domain"/>
    <property type="match status" value="1"/>
</dbReference>
<evidence type="ECO:0000313" key="4">
    <source>
        <dbReference type="Proteomes" id="UP001232148"/>
    </source>
</evidence>